<feature type="binding site" evidence="8">
    <location>
        <position position="207"/>
    </location>
    <ligand>
        <name>Zn(2+)</name>
        <dbReference type="ChEBI" id="CHEBI:29105"/>
    </ligand>
</feature>
<dbReference type="InterPro" id="IPR027417">
    <property type="entry name" value="P-loop_NTPase"/>
</dbReference>
<dbReference type="PANTHER" id="PTHR11441:SF0">
    <property type="entry name" value="THYMIDINE KINASE, CYTOSOLIC"/>
    <property type="match status" value="1"/>
</dbReference>
<evidence type="ECO:0000256" key="10">
    <source>
        <dbReference type="RuleBase" id="RU004165"/>
    </source>
</evidence>
<dbReference type="GO" id="GO:0016301">
    <property type="term" value="F:kinase activity"/>
    <property type="evidence" value="ECO:0007669"/>
    <property type="project" value="UniProtKB-KW"/>
</dbReference>
<comment type="similarity">
    <text evidence="1 8 10">Belongs to the thymidine kinase family.</text>
</comment>
<evidence type="ECO:0000256" key="6">
    <source>
        <dbReference type="ARBA" id="ARBA00022777"/>
    </source>
</evidence>
<proteinExistence type="inferred from homology"/>
<dbReference type="NCBIfam" id="NF003300">
    <property type="entry name" value="PRK04296.1-5"/>
    <property type="match status" value="1"/>
</dbReference>
<dbReference type="Pfam" id="PF00265">
    <property type="entry name" value="TK"/>
    <property type="match status" value="2"/>
</dbReference>
<gene>
    <name evidence="8" type="primary">tdk</name>
    <name evidence="11" type="ORF">GCM10025790_14880</name>
</gene>
<name>A0ABP9FW07_9MICC</name>
<dbReference type="EC" id="2.7.1.21" evidence="2 8"/>
<evidence type="ECO:0000256" key="4">
    <source>
        <dbReference type="ARBA" id="ARBA00022679"/>
    </source>
</evidence>
<evidence type="ECO:0000256" key="5">
    <source>
        <dbReference type="ARBA" id="ARBA00022741"/>
    </source>
</evidence>
<keyword evidence="6 8" id="KW-0418">Kinase</keyword>
<keyword evidence="3 8" id="KW-0237">DNA synthesis</keyword>
<dbReference type="EMBL" id="BAABLW010000007">
    <property type="protein sequence ID" value="GAA4919906.1"/>
    <property type="molecule type" value="Genomic_DNA"/>
</dbReference>
<evidence type="ECO:0000256" key="9">
    <source>
        <dbReference type="RuleBase" id="RU000544"/>
    </source>
</evidence>
<dbReference type="Gene3D" id="3.40.50.300">
    <property type="entry name" value="P-loop containing nucleotide triphosphate hydrolases"/>
    <property type="match status" value="1"/>
</dbReference>
<keyword evidence="7 8" id="KW-0067">ATP-binding</keyword>
<sequence>MAKLYFRYGAMNSGKSTGLLQAAFNYEERGQRVLLAKPALDTKGAEEIVSRLGVTREVDFLVPAQADLRELFRRHAEVDSEGTLLEGLGDEDAGSGQRDIKPVACLLVDEAQFLSPAQVDDLLRIAVLDGVPVLAYGIRTDFRTKSFPGSARLMDLAHSLEELKTICRCGRKAVFNTRRAGGAIIFDGDQVAIDGEDVWYESLCAACYLEASGGRLG</sequence>
<evidence type="ECO:0000313" key="11">
    <source>
        <dbReference type="EMBL" id="GAA4919906.1"/>
    </source>
</evidence>
<dbReference type="HAMAP" id="MF_00124">
    <property type="entry name" value="Thymidine_kinase"/>
    <property type="match status" value="1"/>
</dbReference>
<feature type="active site" description="Proton acceptor" evidence="8">
    <location>
        <position position="110"/>
    </location>
</feature>
<comment type="catalytic activity">
    <reaction evidence="8 9">
        <text>thymidine + ATP = dTMP + ADP + H(+)</text>
        <dbReference type="Rhea" id="RHEA:19129"/>
        <dbReference type="ChEBI" id="CHEBI:15378"/>
        <dbReference type="ChEBI" id="CHEBI:17748"/>
        <dbReference type="ChEBI" id="CHEBI:30616"/>
        <dbReference type="ChEBI" id="CHEBI:63528"/>
        <dbReference type="ChEBI" id="CHEBI:456216"/>
        <dbReference type="EC" id="2.7.1.21"/>
    </reaction>
</comment>
<keyword evidence="5 8" id="KW-0547">Nucleotide-binding</keyword>
<evidence type="ECO:0000256" key="1">
    <source>
        <dbReference type="ARBA" id="ARBA00007587"/>
    </source>
</evidence>
<feature type="binding site" evidence="8">
    <location>
        <begin position="109"/>
        <end position="112"/>
    </location>
    <ligand>
        <name>ATP</name>
        <dbReference type="ChEBI" id="CHEBI:30616"/>
    </ligand>
</feature>
<feature type="binding site" evidence="8">
    <location>
        <position position="167"/>
    </location>
    <ligand>
        <name>Zn(2+)</name>
        <dbReference type="ChEBI" id="CHEBI:29105"/>
    </ligand>
</feature>
<comment type="subcellular location">
    <subcellularLocation>
        <location evidence="8">Cytoplasm</location>
    </subcellularLocation>
</comment>
<dbReference type="RefSeq" id="WP_345477427.1">
    <property type="nucleotide sequence ID" value="NZ_BAABLW010000007.1"/>
</dbReference>
<protein>
    <recommendedName>
        <fullName evidence="2 8">Thymidine kinase</fullName>
        <ecNumber evidence="2 8">2.7.1.21</ecNumber>
    </recommendedName>
</protein>
<accession>A0ABP9FW07</accession>
<organism evidence="11 12">
    <name type="scientific">Nesterenkonia rhizosphaerae</name>
    <dbReference type="NCBI Taxonomy" id="1348272"/>
    <lineage>
        <taxon>Bacteria</taxon>
        <taxon>Bacillati</taxon>
        <taxon>Actinomycetota</taxon>
        <taxon>Actinomycetes</taxon>
        <taxon>Micrococcales</taxon>
        <taxon>Micrococcaceae</taxon>
        <taxon>Nesterenkonia</taxon>
    </lineage>
</organism>
<evidence type="ECO:0000256" key="7">
    <source>
        <dbReference type="ARBA" id="ARBA00022840"/>
    </source>
</evidence>
<reference evidence="12" key="1">
    <citation type="journal article" date="2019" name="Int. J. Syst. Evol. Microbiol.">
        <title>The Global Catalogue of Microorganisms (GCM) 10K type strain sequencing project: providing services to taxonomists for standard genome sequencing and annotation.</title>
        <authorList>
            <consortium name="The Broad Institute Genomics Platform"/>
            <consortium name="The Broad Institute Genome Sequencing Center for Infectious Disease"/>
            <person name="Wu L."/>
            <person name="Ma J."/>
        </authorList>
    </citation>
    <scope>NUCLEOTIDE SEQUENCE [LARGE SCALE GENOMIC DNA]</scope>
    <source>
        <strain evidence="12">JCM 19129</strain>
    </source>
</reference>
<feature type="binding site" evidence="8">
    <location>
        <position position="204"/>
    </location>
    <ligand>
        <name>Zn(2+)</name>
        <dbReference type="ChEBI" id="CHEBI:29105"/>
    </ligand>
</feature>
<feature type="binding site" evidence="8">
    <location>
        <position position="169"/>
    </location>
    <ligand>
        <name>Zn(2+)</name>
        <dbReference type="ChEBI" id="CHEBI:29105"/>
    </ligand>
</feature>
<keyword evidence="12" id="KW-1185">Reference proteome</keyword>
<comment type="caution">
    <text evidence="11">The sequence shown here is derived from an EMBL/GenBank/DDBJ whole genome shotgun (WGS) entry which is preliminary data.</text>
</comment>
<keyword evidence="8" id="KW-0479">Metal-binding</keyword>
<keyword evidence="8" id="KW-0862">Zinc</keyword>
<dbReference type="SUPFAM" id="SSF52540">
    <property type="entry name" value="P-loop containing nucleoside triphosphate hydrolases"/>
    <property type="match status" value="1"/>
</dbReference>
<evidence type="ECO:0000256" key="8">
    <source>
        <dbReference type="HAMAP-Rule" id="MF_00124"/>
    </source>
</evidence>
<evidence type="ECO:0000313" key="12">
    <source>
        <dbReference type="Proteomes" id="UP001500368"/>
    </source>
</evidence>
<dbReference type="PANTHER" id="PTHR11441">
    <property type="entry name" value="THYMIDINE KINASE"/>
    <property type="match status" value="1"/>
</dbReference>
<dbReference type="PIRSF" id="PIRSF035805">
    <property type="entry name" value="TK_cell"/>
    <property type="match status" value="1"/>
</dbReference>
<dbReference type="InterPro" id="IPR001267">
    <property type="entry name" value="Thymidine_kinase"/>
</dbReference>
<dbReference type="SUPFAM" id="SSF57716">
    <property type="entry name" value="Glucocorticoid receptor-like (DNA-binding domain)"/>
    <property type="match status" value="1"/>
</dbReference>
<comment type="subunit">
    <text evidence="8">Homotetramer.</text>
</comment>
<keyword evidence="8" id="KW-0963">Cytoplasm</keyword>
<evidence type="ECO:0000256" key="3">
    <source>
        <dbReference type="ARBA" id="ARBA00022634"/>
    </source>
</evidence>
<keyword evidence="4 8" id="KW-0808">Transferase</keyword>
<evidence type="ECO:0000256" key="2">
    <source>
        <dbReference type="ARBA" id="ARBA00012118"/>
    </source>
</evidence>
<dbReference type="Proteomes" id="UP001500368">
    <property type="component" value="Unassembled WGS sequence"/>
</dbReference>
<feature type="binding site" evidence="8">
    <location>
        <begin position="9"/>
        <end position="16"/>
    </location>
    <ligand>
        <name>ATP</name>
        <dbReference type="ChEBI" id="CHEBI:30616"/>
    </ligand>
</feature>